<dbReference type="EMBL" id="JAAMPI010000933">
    <property type="protein sequence ID" value="KAF4627647.1"/>
    <property type="molecule type" value="Genomic_DNA"/>
</dbReference>
<sequence>MSRDSLRIAFAPVSGLPNEVWRLNAGNLETYSGQYAQQDPGANSEWIWVDTPANIAANGWQYIYFIINPVTLAVTARASGTGNTVLQVCNLIAGGVATQYLELAHVAGFREQTTISACYPVALKAIPLP</sequence>
<evidence type="ECO:0000313" key="2">
    <source>
        <dbReference type="Proteomes" id="UP000566819"/>
    </source>
</evidence>
<dbReference type="OrthoDB" id="10484613at2759"/>
<comment type="caution">
    <text evidence="1">The sequence shown here is derived from an EMBL/GenBank/DDBJ whole genome shotgun (WGS) entry which is preliminary data.</text>
</comment>
<gene>
    <name evidence="1" type="ORF">G7Y89_g10504</name>
</gene>
<accession>A0A8H4RCL5</accession>
<keyword evidence="2" id="KW-1185">Reference proteome</keyword>
<name>A0A8H4RCL5_9HELO</name>
<evidence type="ECO:0000313" key="1">
    <source>
        <dbReference type="EMBL" id="KAF4627647.1"/>
    </source>
</evidence>
<proteinExistence type="predicted"/>
<protein>
    <submittedName>
        <fullName evidence="1">Uncharacterized protein</fullName>
    </submittedName>
</protein>
<dbReference type="Proteomes" id="UP000566819">
    <property type="component" value="Unassembled WGS sequence"/>
</dbReference>
<organism evidence="1 2">
    <name type="scientific">Cudoniella acicularis</name>
    <dbReference type="NCBI Taxonomy" id="354080"/>
    <lineage>
        <taxon>Eukaryota</taxon>
        <taxon>Fungi</taxon>
        <taxon>Dikarya</taxon>
        <taxon>Ascomycota</taxon>
        <taxon>Pezizomycotina</taxon>
        <taxon>Leotiomycetes</taxon>
        <taxon>Helotiales</taxon>
        <taxon>Tricladiaceae</taxon>
        <taxon>Cudoniella</taxon>
    </lineage>
</organism>
<reference evidence="1 2" key="1">
    <citation type="submission" date="2020-03" db="EMBL/GenBank/DDBJ databases">
        <title>Draft Genome Sequence of Cudoniella acicularis.</title>
        <authorList>
            <person name="Buettner E."/>
            <person name="Kellner H."/>
        </authorList>
    </citation>
    <scope>NUCLEOTIDE SEQUENCE [LARGE SCALE GENOMIC DNA]</scope>
    <source>
        <strain evidence="1 2">DSM 108380</strain>
    </source>
</reference>
<dbReference type="AlphaFoldDB" id="A0A8H4RCL5"/>